<sequence length="111" mass="12379">MKKIVLVLGIIGFLVGMPVHEVETVSAQEVESSSEVNNSVPNSQGIYVNVYETFWFPPSSIIYDKNGLYGTLYFNDRVSNDFFYNAYKYSGWVYPKGGGPSVGYSVIPESE</sequence>
<accession>A0A839A803</accession>
<dbReference type="EMBL" id="JACAOA010000038">
    <property type="protein sequence ID" value="MBA5730112.1"/>
    <property type="molecule type" value="Genomic_DNA"/>
</dbReference>
<evidence type="ECO:0000313" key="1">
    <source>
        <dbReference type="EMBL" id="MBA5730112.1"/>
    </source>
</evidence>
<comment type="caution">
    <text evidence="1">The sequence shown here is derived from an EMBL/GenBank/DDBJ whole genome shotgun (WGS) entry which is preliminary data.</text>
</comment>
<organism evidence="1 2">
    <name type="scientific">Ruoffia halotolerans</name>
    <dbReference type="NCBI Taxonomy" id="2748684"/>
    <lineage>
        <taxon>Bacteria</taxon>
        <taxon>Bacillati</taxon>
        <taxon>Bacillota</taxon>
        <taxon>Bacilli</taxon>
        <taxon>Lactobacillales</taxon>
        <taxon>Aerococcaceae</taxon>
        <taxon>Ruoffia</taxon>
    </lineage>
</organism>
<dbReference type="Proteomes" id="UP000571018">
    <property type="component" value="Unassembled WGS sequence"/>
</dbReference>
<dbReference type="RefSeq" id="WP_218931767.1">
    <property type="nucleotide sequence ID" value="NZ_JACAOA010000038.1"/>
</dbReference>
<name>A0A839A803_9LACT</name>
<keyword evidence="2" id="KW-1185">Reference proteome</keyword>
<proteinExistence type="predicted"/>
<gene>
    <name evidence="1" type="ORF">HW423_09985</name>
</gene>
<evidence type="ECO:0000313" key="2">
    <source>
        <dbReference type="Proteomes" id="UP000571018"/>
    </source>
</evidence>
<protein>
    <submittedName>
        <fullName evidence="1">Uncharacterized protein</fullName>
    </submittedName>
</protein>
<dbReference type="AlphaFoldDB" id="A0A839A803"/>
<reference evidence="1 2" key="1">
    <citation type="submission" date="2020-06" db="EMBL/GenBank/DDBJ databases">
        <title>Reclassification of Facklamia ignava, Facklamia soureckii and Facklami tabacinasalis as Falseniella iganva gen. nov., comb. nov., Hutsoniella ignava gen. nov., comb. nov., and Ruoffia tabacinasalis gen. nov., comb. nov and description of Ruoffia haltotolerans sp. nov., isolated from hypersaline Inland Sea of Qatar.</title>
        <authorList>
            <person name="Fotedar R."/>
            <person name="Sankaranarayanan K."/>
            <person name="Lawson P."/>
            <person name="Caldwell M."/>
            <person name="Zeyara A."/>
            <person name="Al Malki A."/>
            <person name="Ali M."/>
        </authorList>
    </citation>
    <scope>NUCLEOTIDE SEQUENCE [LARGE SCALE GENOMIC DNA]</scope>
    <source>
        <strain evidence="1 2">INB8</strain>
    </source>
</reference>